<dbReference type="EMBL" id="AAXG02000016">
    <property type="protein sequence ID" value="EDM99569.1"/>
    <property type="molecule type" value="Genomic_DNA"/>
</dbReference>
<name>A6NWN2_9FIRM</name>
<dbReference type="SUPFAM" id="SSF102405">
    <property type="entry name" value="MCP/YpsA-like"/>
    <property type="match status" value="1"/>
</dbReference>
<accession>A6NWN2</accession>
<dbReference type="AlphaFoldDB" id="A6NWN2"/>
<protein>
    <submittedName>
        <fullName evidence="1">Uncharacterized protein</fullName>
    </submittedName>
</protein>
<evidence type="ECO:0000313" key="2">
    <source>
        <dbReference type="Proteomes" id="UP000003639"/>
    </source>
</evidence>
<dbReference type="Gene3D" id="3.40.50.450">
    <property type="match status" value="1"/>
</dbReference>
<dbReference type="RefSeq" id="WP_006573156.1">
    <property type="nucleotide sequence ID" value="NZ_AAXG02000016.1"/>
</dbReference>
<sequence length="155" mass="17681">MEHERTCFFIGHREANERVLPALEQAVEQLIVESGVTDFVVGHYGAFDGMAAKVIKAAKKRNPEVTLTLLLPYHPFDRPIPVPKGYDSTFYPPGMENVPKKYAIVRANRYMVDHSGYLIAFTWHAASNSRELVEYARRREEKGLIHVQNLADVVR</sequence>
<reference evidence="1 2" key="1">
    <citation type="submission" date="2007-04" db="EMBL/GenBank/DDBJ databases">
        <authorList>
            <person name="Fulton L."/>
            <person name="Clifton S."/>
            <person name="Fulton B."/>
            <person name="Xu J."/>
            <person name="Minx P."/>
            <person name="Pepin K.H."/>
            <person name="Johnson M."/>
            <person name="Thiruvilangam P."/>
            <person name="Bhonagiri V."/>
            <person name="Nash W.E."/>
            <person name="Mardis E.R."/>
            <person name="Wilson R.K."/>
        </authorList>
    </citation>
    <scope>NUCLEOTIDE SEQUENCE [LARGE SCALE GENOMIC DNA]</scope>
    <source>
        <strain evidence="1 2">ATCC 29799</strain>
    </source>
</reference>
<comment type="caution">
    <text evidence="1">The sequence shown here is derived from an EMBL/GenBank/DDBJ whole genome shotgun (WGS) entry which is preliminary data.</text>
</comment>
<dbReference type="Proteomes" id="UP000003639">
    <property type="component" value="Unassembled WGS sequence"/>
</dbReference>
<organism evidence="1 2">
    <name type="scientific">Pseudoflavonifractor capillosus ATCC 29799</name>
    <dbReference type="NCBI Taxonomy" id="411467"/>
    <lineage>
        <taxon>Bacteria</taxon>
        <taxon>Bacillati</taxon>
        <taxon>Bacillota</taxon>
        <taxon>Clostridia</taxon>
        <taxon>Eubacteriales</taxon>
        <taxon>Oscillospiraceae</taxon>
        <taxon>Pseudoflavonifractor</taxon>
    </lineage>
</organism>
<evidence type="ECO:0000313" key="1">
    <source>
        <dbReference type="EMBL" id="EDM99569.1"/>
    </source>
</evidence>
<keyword evidence="2" id="KW-1185">Reference proteome</keyword>
<dbReference type="OrthoDB" id="1970351at2"/>
<proteinExistence type="predicted"/>
<dbReference type="STRING" id="411467.BACCAP_02626"/>
<dbReference type="eggNOG" id="COG4474">
    <property type="taxonomic scope" value="Bacteria"/>
</dbReference>
<reference evidence="1 2" key="2">
    <citation type="submission" date="2007-06" db="EMBL/GenBank/DDBJ databases">
        <title>Draft genome sequence of Pseudoflavonifractor capillosus ATCC 29799.</title>
        <authorList>
            <person name="Sudarsanam P."/>
            <person name="Ley R."/>
            <person name="Guruge J."/>
            <person name="Turnbaugh P.J."/>
            <person name="Mahowald M."/>
            <person name="Liep D."/>
            <person name="Gordon J."/>
        </authorList>
    </citation>
    <scope>NUCLEOTIDE SEQUENCE [LARGE SCALE GENOMIC DNA]</scope>
    <source>
        <strain evidence="1 2">ATCC 29799</strain>
    </source>
</reference>
<gene>
    <name evidence="1" type="ORF">BACCAP_02626</name>
</gene>